<dbReference type="Gene3D" id="3.40.630.30">
    <property type="match status" value="1"/>
</dbReference>
<dbReference type="InterPro" id="IPR016181">
    <property type="entry name" value="Acyl_CoA_acyltransferase"/>
</dbReference>
<protein>
    <submittedName>
        <fullName evidence="1">Uncharacterized protein</fullName>
    </submittedName>
</protein>
<accession>A0A418SJ83</accession>
<sequence length="172" mass="19192">MKSLKEFVKVCGRVMPMTSSVTDPGTDPLTDPVTIRRAQADDVVACAAVVDQWIEATDWMPRDASRDELETGIAAALPKREIWVAGDPVEAYLSLDPETLKIGGFYCAYPGRGVGRALMDRVKQGRDFLWLHTHAPNEAAQRFYHREGFVVTGSYLPTPPATLTEIRMEWRP</sequence>
<dbReference type="EMBL" id="CP060436">
    <property type="protein sequence ID" value="QPM90176.1"/>
    <property type="molecule type" value="Genomic_DNA"/>
</dbReference>
<evidence type="ECO:0000313" key="2">
    <source>
        <dbReference type="Proteomes" id="UP000283786"/>
    </source>
</evidence>
<proteinExistence type="predicted"/>
<dbReference type="Proteomes" id="UP000283786">
    <property type="component" value="Chromosome"/>
</dbReference>
<evidence type="ECO:0000313" key="1">
    <source>
        <dbReference type="EMBL" id="QPM90176.1"/>
    </source>
</evidence>
<reference evidence="1 2" key="1">
    <citation type="submission" date="2020-08" db="EMBL/GenBank/DDBJ databases">
        <title>Genome sequence of Rhodobacteraceae bacterium Lw-13e.</title>
        <authorList>
            <person name="Poehlein A."/>
            <person name="Wolter L."/>
            <person name="Daniel R."/>
            <person name="Brinkhoff T."/>
        </authorList>
    </citation>
    <scope>NUCLEOTIDE SEQUENCE [LARGE SCALE GENOMIC DNA]</scope>
    <source>
        <strain evidence="1 2">Lw-13e</strain>
    </source>
</reference>
<organism evidence="1 2">
    <name type="scientific">Pseudooceanicola algae</name>
    <dbReference type="NCBI Taxonomy" id="1537215"/>
    <lineage>
        <taxon>Bacteria</taxon>
        <taxon>Pseudomonadati</taxon>
        <taxon>Pseudomonadota</taxon>
        <taxon>Alphaproteobacteria</taxon>
        <taxon>Rhodobacterales</taxon>
        <taxon>Paracoccaceae</taxon>
        <taxon>Pseudooceanicola</taxon>
    </lineage>
</organism>
<dbReference type="GO" id="GO:0016747">
    <property type="term" value="F:acyltransferase activity, transferring groups other than amino-acyl groups"/>
    <property type="evidence" value="ECO:0007669"/>
    <property type="project" value="InterPro"/>
</dbReference>
<keyword evidence="2" id="KW-1185">Reference proteome</keyword>
<dbReference type="KEGG" id="palw:PSAL_014110"/>
<dbReference type="SUPFAM" id="SSF55729">
    <property type="entry name" value="Acyl-CoA N-acyltransferases (Nat)"/>
    <property type="match status" value="1"/>
</dbReference>
<dbReference type="Pfam" id="PF13508">
    <property type="entry name" value="Acetyltransf_7"/>
    <property type="match status" value="1"/>
</dbReference>
<name>A0A418SJ83_9RHOB</name>
<dbReference type="PROSITE" id="PS51186">
    <property type="entry name" value="GNAT"/>
    <property type="match status" value="1"/>
</dbReference>
<gene>
    <name evidence="1" type="ORF">PSAL_014110</name>
</gene>
<dbReference type="AlphaFoldDB" id="A0A418SJ83"/>
<dbReference type="InterPro" id="IPR000182">
    <property type="entry name" value="GNAT_dom"/>
</dbReference>